<dbReference type="Pfam" id="PF01627">
    <property type="entry name" value="Hpt"/>
    <property type="match status" value="1"/>
</dbReference>
<dbReference type="SUPFAM" id="SSF47226">
    <property type="entry name" value="Histidine-containing phosphotransfer domain, HPT domain"/>
    <property type="match status" value="1"/>
</dbReference>
<dbReference type="STRING" id="316055.RPE_1203"/>
<dbReference type="PROSITE" id="PS50894">
    <property type="entry name" value="HPT"/>
    <property type="match status" value="1"/>
</dbReference>
<dbReference type="CDD" id="cd00088">
    <property type="entry name" value="HPT"/>
    <property type="match status" value="1"/>
</dbReference>
<keyword evidence="4" id="KW-0418">Kinase</keyword>
<proteinExistence type="predicted"/>
<evidence type="ECO:0000259" key="3">
    <source>
        <dbReference type="PROSITE" id="PS50894"/>
    </source>
</evidence>
<gene>
    <name evidence="4" type="ordered locus">RPE_1203</name>
</gene>
<keyword evidence="1" id="KW-0902">Two-component regulatory system</keyword>
<feature type="domain" description="HPt" evidence="3">
    <location>
        <begin position="24"/>
        <end position="119"/>
    </location>
</feature>
<dbReference type="GO" id="GO:0004672">
    <property type="term" value="F:protein kinase activity"/>
    <property type="evidence" value="ECO:0007669"/>
    <property type="project" value="UniProtKB-ARBA"/>
</dbReference>
<dbReference type="HOGENOM" id="CLU_163377_0_0_5"/>
<evidence type="ECO:0000256" key="2">
    <source>
        <dbReference type="PROSITE-ProRule" id="PRU00110"/>
    </source>
</evidence>
<dbReference type="SMART" id="SM00073">
    <property type="entry name" value="HPT"/>
    <property type="match status" value="1"/>
</dbReference>
<name>Q07SC9_RHOP5</name>
<accession>Q07SC9</accession>
<dbReference type="Gene3D" id="1.20.120.160">
    <property type="entry name" value="HPT domain"/>
    <property type="match status" value="1"/>
</dbReference>
<dbReference type="GO" id="GO:0000160">
    <property type="term" value="P:phosphorelay signal transduction system"/>
    <property type="evidence" value="ECO:0007669"/>
    <property type="project" value="UniProtKB-KW"/>
</dbReference>
<dbReference type="InterPro" id="IPR036641">
    <property type="entry name" value="HPT_dom_sf"/>
</dbReference>
<dbReference type="eggNOG" id="COG2198">
    <property type="taxonomic scope" value="Bacteria"/>
</dbReference>
<feature type="modified residue" description="Phosphohistidine" evidence="2">
    <location>
        <position position="63"/>
    </location>
</feature>
<dbReference type="OrthoDB" id="9131849at2"/>
<dbReference type="EMBL" id="CP000463">
    <property type="protein sequence ID" value="ABJ05155.1"/>
    <property type="molecule type" value="Genomic_DNA"/>
</dbReference>
<evidence type="ECO:0000256" key="1">
    <source>
        <dbReference type="ARBA" id="ARBA00023012"/>
    </source>
</evidence>
<protein>
    <submittedName>
        <fullName evidence="4">Putative CheA signal transduction histidine kinases</fullName>
    </submittedName>
</protein>
<evidence type="ECO:0000313" key="4">
    <source>
        <dbReference type="EMBL" id="ABJ05155.1"/>
    </source>
</evidence>
<dbReference type="InterPro" id="IPR008207">
    <property type="entry name" value="Sig_transdc_His_kin_Hpt_dom"/>
</dbReference>
<dbReference type="KEGG" id="rpe:RPE_1203"/>
<keyword evidence="4" id="KW-0808">Transferase</keyword>
<keyword evidence="2" id="KW-0597">Phosphoprotein</keyword>
<dbReference type="AlphaFoldDB" id="Q07SC9"/>
<sequence length="124" mass="12958">MIPDPAQDPLFDEAQIGLLRDAIGPEDLLTMLLDLPPAAQHAVNEIAAAVNVGDINRARRSAHTLKGCAGSFGAARLASFAAEIELELPSVDAMHRRLPALAECLRQTAVALEQVAQGAAVQGA</sequence>
<organism evidence="4">
    <name type="scientific">Rhodopseudomonas palustris (strain BisA53)</name>
    <dbReference type="NCBI Taxonomy" id="316055"/>
    <lineage>
        <taxon>Bacteria</taxon>
        <taxon>Pseudomonadati</taxon>
        <taxon>Pseudomonadota</taxon>
        <taxon>Alphaproteobacteria</taxon>
        <taxon>Hyphomicrobiales</taxon>
        <taxon>Nitrobacteraceae</taxon>
        <taxon>Rhodopseudomonas</taxon>
    </lineage>
</organism>
<reference evidence="4" key="1">
    <citation type="submission" date="2006-09" db="EMBL/GenBank/DDBJ databases">
        <title>Complete sequence of Rhodopseudomonas palustris BisA53.</title>
        <authorList>
            <consortium name="US DOE Joint Genome Institute"/>
            <person name="Copeland A."/>
            <person name="Lucas S."/>
            <person name="Lapidus A."/>
            <person name="Barry K."/>
            <person name="Detter J.C."/>
            <person name="Glavina del Rio T."/>
            <person name="Hammon N."/>
            <person name="Israni S."/>
            <person name="Dalin E."/>
            <person name="Tice H."/>
            <person name="Pitluck S."/>
            <person name="Chain P."/>
            <person name="Malfatti S."/>
            <person name="Shin M."/>
            <person name="Vergez L."/>
            <person name="Schmutz J."/>
            <person name="Larimer F."/>
            <person name="Land M."/>
            <person name="Hauser L."/>
            <person name="Pelletier D.A."/>
            <person name="Kyrpides N."/>
            <person name="Kim E."/>
            <person name="Harwood C.S."/>
            <person name="Oda Y."/>
            <person name="Richardson P."/>
        </authorList>
    </citation>
    <scope>NUCLEOTIDE SEQUENCE [LARGE SCALE GENOMIC DNA]</scope>
    <source>
        <strain evidence="4">BisA53</strain>
    </source>
</reference>